<comment type="similarity">
    <text evidence="1">Belongs to the zinc-containing alcohol dehydrogenase family. Quinone oxidoreductase subfamily.</text>
</comment>
<gene>
    <name evidence="12" type="primary">tdh</name>
    <name evidence="12" type="ORF">MP11Mi_21630</name>
</gene>
<keyword evidence="5" id="KW-0809">Transit peptide</keyword>
<keyword evidence="3" id="KW-0276">Fatty acid metabolism</keyword>
<dbReference type="Gene3D" id="3.90.180.10">
    <property type="entry name" value="Medium-chain alcohol dehydrogenases, catalytic domain"/>
    <property type="match status" value="1"/>
</dbReference>
<dbReference type="InterPro" id="IPR036291">
    <property type="entry name" value="NAD(P)-bd_dom_sf"/>
</dbReference>
<keyword evidence="8" id="KW-0275">Fatty acid biosynthesis</keyword>
<evidence type="ECO:0000256" key="4">
    <source>
        <dbReference type="ARBA" id="ARBA00022857"/>
    </source>
</evidence>
<evidence type="ECO:0000256" key="3">
    <source>
        <dbReference type="ARBA" id="ARBA00022832"/>
    </source>
</evidence>
<keyword evidence="4" id="KW-0521">NADP</keyword>
<dbReference type="InterPro" id="IPR013149">
    <property type="entry name" value="ADH-like_C"/>
</dbReference>
<dbReference type="AlphaFoldDB" id="A0AA97CXX9"/>
<dbReference type="SUPFAM" id="SSF50129">
    <property type="entry name" value="GroES-like"/>
    <property type="match status" value="1"/>
</dbReference>
<dbReference type="RefSeq" id="WP_420038916.1">
    <property type="nucleotide sequence ID" value="NZ_CP128986.1"/>
</dbReference>
<dbReference type="Gene3D" id="3.40.50.720">
    <property type="entry name" value="NAD(P)-binding Rossmann-like Domain"/>
    <property type="match status" value="1"/>
</dbReference>
<dbReference type="InterPro" id="IPR051034">
    <property type="entry name" value="Mito_Enoyl-ACP_Reductase"/>
</dbReference>
<dbReference type="SMART" id="SM00829">
    <property type="entry name" value="PKS_ER"/>
    <property type="match status" value="1"/>
</dbReference>
<proteinExistence type="inferred from homology"/>
<evidence type="ECO:0000256" key="10">
    <source>
        <dbReference type="ARBA" id="ARBA00048843"/>
    </source>
</evidence>
<dbReference type="Pfam" id="PF00107">
    <property type="entry name" value="ADH_zinc_N"/>
    <property type="match status" value="1"/>
</dbReference>
<feature type="domain" description="Enoyl reductase (ER)" evidence="11">
    <location>
        <begin position="10"/>
        <end position="329"/>
    </location>
</feature>
<evidence type="ECO:0000259" key="11">
    <source>
        <dbReference type="SMART" id="SM00829"/>
    </source>
</evidence>
<dbReference type="GO" id="GO:0141148">
    <property type="term" value="F:enoyl-[acyl-carrier-protein] reductase (NADPH) activity"/>
    <property type="evidence" value="ECO:0007669"/>
    <property type="project" value="UniProtKB-EC"/>
</dbReference>
<reference evidence="12" key="1">
    <citation type="submission" date="2023-06" db="EMBL/GenBank/DDBJ databases">
        <title>Gordonia sp. nov. and Pseudochrobactrum sp. nov., two species isolated from the burying beetle Nicrophorus vespilloides.</title>
        <authorList>
            <person name="Poehlein A."/>
            <person name="Guzman J."/>
            <person name="Daniel R."/>
            <person name="Vilcinskas A."/>
        </authorList>
    </citation>
    <scope>NUCLEOTIDE SEQUENCE</scope>
    <source>
        <strain evidence="12">MP11Mi</strain>
    </source>
</reference>
<evidence type="ECO:0000256" key="8">
    <source>
        <dbReference type="ARBA" id="ARBA00023160"/>
    </source>
</evidence>
<dbReference type="EMBL" id="CP128986">
    <property type="protein sequence ID" value="WOC13066.1"/>
    <property type="molecule type" value="Genomic_DNA"/>
</dbReference>
<keyword evidence="7" id="KW-0443">Lipid metabolism</keyword>
<evidence type="ECO:0000256" key="7">
    <source>
        <dbReference type="ARBA" id="ARBA00023098"/>
    </source>
</evidence>
<dbReference type="Pfam" id="PF08240">
    <property type="entry name" value="ADH_N"/>
    <property type="match status" value="1"/>
</dbReference>
<evidence type="ECO:0000256" key="2">
    <source>
        <dbReference type="ARBA" id="ARBA00022516"/>
    </source>
</evidence>
<evidence type="ECO:0000256" key="6">
    <source>
        <dbReference type="ARBA" id="ARBA00023002"/>
    </source>
</evidence>
<comment type="catalytic activity">
    <reaction evidence="10">
        <text>a 2,3-saturated acyl-[ACP] + NADP(+) = a (2E)-enoyl-[ACP] + NADPH + H(+)</text>
        <dbReference type="Rhea" id="RHEA:22564"/>
        <dbReference type="Rhea" id="RHEA-COMP:9925"/>
        <dbReference type="Rhea" id="RHEA-COMP:9926"/>
        <dbReference type="ChEBI" id="CHEBI:15378"/>
        <dbReference type="ChEBI" id="CHEBI:57783"/>
        <dbReference type="ChEBI" id="CHEBI:58349"/>
        <dbReference type="ChEBI" id="CHEBI:78784"/>
        <dbReference type="ChEBI" id="CHEBI:78785"/>
        <dbReference type="EC" id="1.3.1.104"/>
    </reaction>
</comment>
<dbReference type="CDD" id="cd08292">
    <property type="entry name" value="ETR_like_2"/>
    <property type="match status" value="1"/>
</dbReference>
<dbReference type="InterPro" id="IPR013154">
    <property type="entry name" value="ADH-like_N"/>
</dbReference>
<evidence type="ECO:0000256" key="1">
    <source>
        <dbReference type="ARBA" id="ARBA00010371"/>
    </source>
</evidence>
<dbReference type="EC" id="1.3.1.104" evidence="9"/>
<organism evidence="12">
    <name type="scientific">Gordonia sp. MP11Mi</name>
    <dbReference type="NCBI Taxonomy" id="3022769"/>
    <lineage>
        <taxon>Bacteria</taxon>
        <taxon>Bacillati</taxon>
        <taxon>Actinomycetota</taxon>
        <taxon>Actinomycetes</taxon>
        <taxon>Mycobacteriales</taxon>
        <taxon>Gordoniaceae</taxon>
        <taxon>Gordonia</taxon>
    </lineage>
</organism>
<evidence type="ECO:0000313" key="12">
    <source>
        <dbReference type="EMBL" id="WOC13066.1"/>
    </source>
</evidence>
<name>A0AA97CXX9_9ACTN</name>
<dbReference type="InterPro" id="IPR020843">
    <property type="entry name" value="ER"/>
</dbReference>
<evidence type="ECO:0000256" key="9">
    <source>
        <dbReference type="ARBA" id="ARBA00038963"/>
    </source>
</evidence>
<keyword evidence="2" id="KW-0444">Lipid biosynthesis</keyword>
<dbReference type="PANTHER" id="PTHR43981:SF2">
    <property type="entry name" value="ENOYL-[ACYL-CARRIER-PROTEIN] REDUCTASE, MITOCHONDRIAL"/>
    <property type="match status" value="1"/>
</dbReference>
<dbReference type="SUPFAM" id="SSF51735">
    <property type="entry name" value="NAD(P)-binding Rossmann-fold domains"/>
    <property type="match status" value="1"/>
</dbReference>
<sequence length="331" mass="34155">MRALVHDEFGDPATVLSVRDVPLPEPRPGQVRIRTLLAPIHNHDLWTVKGDYGYKPSLPAASGSEAVGVIDALGDGVSGLEVGQRVATGAAFGTWAEYFVASATGLLPVSDLVSDEAAAQLFAMPFSAVTLLDFLDVEPGQWVIQNAANGMVGRLVAQLAKARGVNVVGIVRRSAAVDELAAAGVANVVSTDTDGWREKAVAFAGEAGYAAAIDSIGGPASTDLAELLGSRGTLVSFGAMSAPGAGQKALLEIPVNAAIFSELTVKGFWGRTVSQEMSPTKRAELMREVIDSVTAGRITLPVDGVFPLAEIASAVDASGTPGRSGKVLLRP</sequence>
<dbReference type="PANTHER" id="PTHR43981">
    <property type="entry name" value="ENOYL-[ACYL-CARRIER-PROTEIN] REDUCTASE, MITOCHONDRIAL"/>
    <property type="match status" value="1"/>
</dbReference>
<dbReference type="GO" id="GO:0006633">
    <property type="term" value="P:fatty acid biosynthetic process"/>
    <property type="evidence" value="ECO:0007669"/>
    <property type="project" value="UniProtKB-KW"/>
</dbReference>
<accession>A0AA97CXX9</accession>
<dbReference type="InterPro" id="IPR011032">
    <property type="entry name" value="GroES-like_sf"/>
</dbReference>
<protein>
    <recommendedName>
        <fullName evidence="9">enoyl-[acyl-carrier-protein] reductase</fullName>
        <ecNumber evidence="9">1.3.1.104</ecNumber>
    </recommendedName>
</protein>
<keyword evidence="6 12" id="KW-0560">Oxidoreductase</keyword>
<evidence type="ECO:0000256" key="5">
    <source>
        <dbReference type="ARBA" id="ARBA00022946"/>
    </source>
</evidence>